<dbReference type="PROSITE" id="PS00062">
    <property type="entry name" value="ALDOKETO_REDUCTASE_2"/>
    <property type="match status" value="1"/>
</dbReference>
<organism evidence="7 8">
    <name type="scientific">Portunus trituberculatus</name>
    <name type="common">Swimming crab</name>
    <name type="synonym">Neptunus trituberculatus</name>
    <dbReference type="NCBI Taxonomy" id="210409"/>
    <lineage>
        <taxon>Eukaryota</taxon>
        <taxon>Metazoa</taxon>
        <taxon>Ecdysozoa</taxon>
        <taxon>Arthropoda</taxon>
        <taxon>Crustacea</taxon>
        <taxon>Multicrustacea</taxon>
        <taxon>Malacostraca</taxon>
        <taxon>Eumalacostraca</taxon>
        <taxon>Eucarida</taxon>
        <taxon>Decapoda</taxon>
        <taxon>Pleocyemata</taxon>
        <taxon>Brachyura</taxon>
        <taxon>Eubrachyura</taxon>
        <taxon>Portunoidea</taxon>
        <taxon>Portunidae</taxon>
        <taxon>Portuninae</taxon>
        <taxon>Portunus</taxon>
    </lineage>
</organism>
<sequence length="311" mass="35498">MLIKQMADVYTNPEKHVVLSNNVKIPILGLGTSHDGGYSHEAVVYALKNCGYRHIDTAKRYGCERYIAQAVKASGVPREEIFLATKCWPTDYGAATTKEAFLGSCERLAVDYLDMYLMHWPEVSSGVQNRKQLLQETWRALEVLLDEERVRVIGVSNFLERHLEMILEECSVVPHVNQCEFHPFNNPKALRHFCADRNIQFEGYCPLGNGQILSNPQIQEIARVYCKSPAQVLIRWNLQSRVVCIPKSTKEHRVNENSQVYDFALTQEDMTTLENMKQSLTCVDRSSIQTKIDNPLPDGYKLKIVKPPLEP</sequence>
<dbReference type="InterPro" id="IPR036812">
    <property type="entry name" value="NAD(P)_OxRdtase_dom_sf"/>
</dbReference>
<dbReference type="Pfam" id="PF00248">
    <property type="entry name" value="Aldo_ket_red"/>
    <property type="match status" value="1"/>
</dbReference>
<keyword evidence="8" id="KW-1185">Reference proteome</keyword>
<evidence type="ECO:0000256" key="3">
    <source>
        <dbReference type="PIRSR" id="PIRSR000097-1"/>
    </source>
</evidence>
<proteinExistence type="inferred from homology"/>
<dbReference type="InterPro" id="IPR023210">
    <property type="entry name" value="NADP_OxRdtase_dom"/>
</dbReference>
<dbReference type="OrthoDB" id="416253at2759"/>
<evidence type="ECO:0000256" key="1">
    <source>
        <dbReference type="ARBA" id="ARBA00007905"/>
    </source>
</evidence>
<dbReference type="Gene3D" id="3.20.20.100">
    <property type="entry name" value="NADP-dependent oxidoreductase domain"/>
    <property type="match status" value="1"/>
</dbReference>
<reference evidence="7 8" key="1">
    <citation type="submission" date="2019-05" db="EMBL/GenBank/DDBJ databases">
        <title>Another draft genome of Portunus trituberculatus and its Hox gene families provides insights of decapod evolution.</title>
        <authorList>
            <person name="Jeong J.-H."/>
            <person name="Song I."/>
            <person name="Kim S."/>
            <person name="Choi T."/>
            <person name="Kim D."/>
            <person name="Ryu S."/>
            <person name="Kim W."/>
        </authorList>
    </citation>
    <scope>NUCLEOTIDE SEQUENCE [LARGE SCALE GENOMIC DNA]</scope>
    <source>
        <tissue evidence="7">Muscle</tissue>
    </source>
</reference>
<name>A0A5B7DJ04_PORTR</name>
<dbReference type="CDD" id="cd19135">
    <property type="entry name" value="AKR_CeZK1290-like"/>
    <property type="match status" value="1"/>
</dbReference>
<dbReference type="InterPro" id="IPR018170">
    <property type="entry name" value="Aldo/ket_reductase_CS"/>
</dbReference>
<protein>
    <submittedName>
        <fullName evidence="7">Putative oxidoreductase</fullName>
    </submittedName>
</protein>
<evidence type="ECO:0000313" key="8">
    <source>
        <dbReference type="Proteomes" id="UP000324222"/>
    </source>
</evidence>
<dbReference type="AlphaFoldDB" id="A0A5B7DJ04"/>
<gene>
    <name evidence="7" type="ORF">E2C01_014364</name>
</gene>
<evidence type="ECO:0000313" key="7">
    <source>
        <dbReference type="EMBL" id="MPC21378.1"/>
    </source>
</evidence>
<feature type="domain" description="NADP-dependent oxidoreductase" evidence="6">
    <location>
        <begin position="38"/>
        <end position="275"/>
    </location>
</feature>
<dbReference type="PRINTS" id="PR00069">
    <property type="entry name" value="ALDKETRDTASE"/>
</dbReference>
<evidence type="ECO:0000256" key="4">
    <source>
        <dbReference type="PIRSR" id="PIRSR000097-2"/>
    </source>
</evidence>
<evidence type="ECO:0000256" key="2">
    <source>
        <dbReference type="ARBA" id="ARBA00023002"/>
    </source>
</evidence>
<comment type="caution">
    <text evidence="7">The sequence shown here is derived from an EMBL/GenBank/DDBJ whole genome shotgun (WGS) entry which is preliminary data.</text>
</comment>
<dbReference type="FunFam" id="3.20.20.100:FF:000015">
    <property type="entry name" value="Oxidoreductase, aldo/keto reductase family"/>
    <property type="match status" value="1"/>
</dbReference>
<dbReference type="PANTHER" id="PTHR43827:SF10">
    <property type="entry name" value="ZGC:110366"/>
    <property type="match status" value="1"/>
</dbReference>
<dbReference type="EMBL" id="VSRR010000968">
    <property type="protein sequence ID" value="MPC21378.1"/>
    <property type="molecule type" value="Genomic_DNA"/>
</dbReference>
<dbReference type="PANTHER" id="PTHR43827">
    <property type="entry name" value="2,5-DIKETO-D-GLUCONIC ACID REDUCTASE"/>
    <property type="match status" value="1"/>
</dbReference>
<dbReference type="Proteomes" id="UP000324222">
    <property type="component" value="Unassembled WGS sequence"/>
</dbReference>
<dbReference type="GO" id="GO:0016491">
    <property type="term" value="F:oxidoreductase activity"/>
    <property type="evidence" value="ECO:0007669"/>
    <property type="project" value="UniProtKB-KW"/>
</dbReference>
<accession>A0A5B7DJ04</accession>
<comment type="similarity">
    <text evidence="1">Belongs to the aldo/keto reductase family.</text>
</comment>
<dbReference type="PIRSF" id="PIRSF000097">
    <property type="entry name" value="AKR"/>
    <property type="match status" value="1"/>
</dbReference>
<keyword evidence="2" id="KW-0560">Oxidoreductase</keyword>
<feature type="site" description="Lowers pKa of active site Tyr" evidence="5">
    <location>
        <position position="86"/>
    </location>
</feature>
<dbReference type="InterPro" id="IPR020471">
    <property type="entry name" value="AKR"/>
</dbReference>
<feature type="binding site" evidence="4">
    <location>
        <position position="119"/>
    </location>
    <ligand>
        <name>substrate</name>
    </ligand>
</feature>
<evidence type="ECO:0000256" key="5">
    <source>
        <dbReference type="PIRSR" id="PIRSR000097-3"/>
    </source>
</evidence>
<dbReference type="SUPFAM" id="SSF51430">
    <property type="entry name" value="NAD(P)-linked oxidoreductase"/>
    <property type="match status" value="1"/>
</dbReference>
<feature type="active site" description="Proton donor" evidence="3">
    <location>
        <position position="61"/>
    </location>
</feature>
<evidence type="ECO:0000259" key="6">
    <source>
        <dbReference type="Pfam" id="PF00248"/>
    </source>
</evidence>